<organism evidence="1 2">
    <name type="scientific">Terfezia boudieri ATCC MYA-4762</name>
    <dbReference type="NCBI Taxonomy" id="1051890"/>
    <lineage>
        <taxon>Eukaryota</taxon>
        <taxon>Fungi</taxon>
        <taxon>Dikarya</taxon>
        <taxon>Ascomycota</taxon>
        <taxon>Pezizomycotina</taxon>
        <taxon>Pezizomycetes</taxon>
        <taxon>Pezizales</taxon>
        <taxon>Pezizaceae</taxon>
        <taxon>Terfezia</taxon>
    </lineage>
</organism>
<reference evidence="1 2" key="1">
    <citation type="journal article" date="2018" name="Nat. Ecol. Evol.">
        <title>Pezizomycetes genomes reveal the molecular basis of ectomycorrhizal truffle lifestyle.</title>
        <authorList>
            <person name="Murat C."/>
            <person name="Payen T."/>
            <person name="Noel B."/>
            <person name="Kuo A."/>
            <person name="Morin E."/>
            <person name="Chen J."/>
            <person name="Kohler A."/>
            <person name="Krizsan K."/>
            <person name="Balestrini R."/>
            <person name="Da Silva C."/>
            <person name="Montanini B."/>
            <person name="Hainaut M."/>
            <person name="Levati E."/>
            <person name="Barry K.W."/>
            <person name="Belfiori B."/>
            <person name="Cichocki N."/>
            <person name="Clum A."/>
            <person name="Dockter R.B."/>
            <person name="Fauchery L."/>
            <person name="Guy J."/>
            <person name="Iotti M."/>
            <person name="Le Tacon F."/>
            <person name="Lindquist E.A."/>
            <person name="Lipzen A."/>
            <person name="Malagnac F."/>
            <person name="Mello A."/>
            <person name="Molinier V."/>
            <person name="Miyauchi S."/>
            <person name="Poulain J."/>
            <person name="Riccioni C."/>
            <person name="Rubini A."/>
            <person name="Sitrit Y."/>
            <person name="Splivallo R."/>
            <person name="Traeger S."/>
            <person name="Wang M."/>
            <person name="Zifcakova L."/>
            <person name="Wipf D."/>
            <person name="Zambonelli A."/>
            <person name="Paolocci F."/>
            <person name="Nowrousian M."/>
            <person name="Ottonello S."/>
            <person name="Baldrian P."/>
            <person name="Spatafora J.W."/>
            <person name="Henrissat B."/>
            <person name="Nagy L.G."/>
            <person name="Aury J.M."/>
            <person name="Wincker P."/>
            <person name="Grigoriev I.V."/>
            <person name="Bonfante P."/>
            <person name="Martin F.M."/>
        </authorList>
    </citation>
    <scope>NUCLEOTIDE SEQUENCE [LARGE SCALE GENOMIC DNA]</scope>
    <source>
        <strain evidence="1 2">ATCC MYA-4762</strain>
    </source>
</reference>
<dbReference type="InParanoid" id="A0A3N4LRA5"/>
<name>A0A3N4LRA5_9PEZI</name>
<accession>A0A3N4LRA5</accession>
<protein>
    <submittedName>
        <fullName evidence="1">Uncharacterized protein</fullName>
    </submittedName>
</protein>
<gene>
    <name evidence="1" type="ORF">L211DRAFT_118323</name>
</gene>
<dbReference type="Proteomes" id="UP000267821">
    <property type="component" value="Unassembled WGS sequence"/>
</dbReference>
<proteinExistence type="predicted"/>
<keyword evidence="2" id="KW-1185">Reference proteome</keyword>
<evidence type="ECO:0000313" key="1">
    <source>
        <dbReference type="EMBL" id="RPB25360.1"/>
    </source>
</evidence>
<sequence>MGNESPHPPDTYHDMYHIQTKNHAQLPGKRPNYGYTKDRLHPLHSYITGERNDPAYGNPGNAIVELVSLIRILL</sequence>
<dbReference type="EMBL" id="ML121538">
    <property type="protein sequence ID" value="RPB25360.1"/>
    <property type="molecule type" value="Genomic_DNA"/>
</dbReference>
<evidence type="ECO:0000313" key="2">
    <source>
        <dbReference type="Proteomes" id="UP000267821"/>
    </source>
</evidence>
<dbReference type="AlphaFoldDB" id="A0A3N4LRA5"/>